<dbReference type="PANTHER" id="PTHR13847:SF286">
    <property type="entry name" value="D-AMINO ACID DEHYDROGENASE"/>
    <property type="match status" value="1"/>
</dbReference>
<dbReference type="GO" id="GO:0005737">
    <property type="term" value="C:cytoplasm"/>
    <property type="evidence" value="ECO:0007669"/>
    <property type="project" value="TreeGrafter"/>
</dbReference>
<comment type="cofactor">
    <cofactor evidence="1">
        <name>FAD</name>
        <dbReference type="ChEBI" id="CHEBI:57692"/>
    </cofactor>
</comment>
<evidence type="ECO:0000313" key="7">
    <source>
        <dbReference type="Proteomes" id="UP000294850"/>
    </source>
</evidence>
<dbReference type="Pfam" id="PF01266">
    <property type="entry name" value="DAO"/>
    <property type="match status" value="1"/>
</dbReference>
<evidence type="ECO:0000256" key="3">
    <source>
        <dbReference type="ARBA" id="ARBA00022630"/>
    </source>
</evidence>
<feature type="domain" description="FAD dependent oxidoreductase" evidence="5">
    <location>
        <begin position="6"/>
        <end position="375"/>
    </location>
</feature>
<sequence>MNLKYDLVVIGAGAIGTFHAYHAALLGKKVLVLEKDQRPVNATVRNFGQVIASGMSSKWFDYGVYGTNLYKSIQERYDVSVRNNGSVYIASDDDEQQLIHELKAIYDTKGYGCELLSQKQLIDKYPTMKASYCREALYFPQEVSVEPNLFIHRVHQYMEQSFENLTIQRCSPVIGCEVSSNQAVITTSGGEKFLAENVVVASGHEFKMLFPTLFKAQDLSVSKLQMMRTKPLPSLSLPGNIATGLTIRRYEAFEECPGFAAIKTPEHLQELESYGIHILFKQAIDGTVIVGDSHQYAKIGEEENLGYQHNQYVNDLMVKEASRIVGFDLSDMTETWAGYYGLHENGEIFEHTIEDRIHIAVGIGGKGMTCSSGYANNNTNRIFRN</sequence>
<keyword evidence="3" id="KW-0285">Flavoprotein</keyword>
<dbReference type="Gene3D" id="3.30.9.10">
    <property type="entry name" value="D-Amino Acid Oxidase, subunit A, domain 2"/>
    <property type="match status" value="1"/>
</dbReference>
<keyword evidence="7" id="KW-1185">Reference proteome</keyword>
<evidence type="ECO:0000313" key="6">
    <source>
        <dbReference type="EMBL" id="TDE09009.1"/>
    </source>
</evidence>
<evidence type="ECO:0000259" key="5">
    <source>
        <dbReference type="Pfam" id="PF01266"/>
    </source>
</evidence>
<dbReference type="RefSeq" id="WP_131962422.1">
    <property type="nucleotide sequence ID" value="NZ_SMFL01000022.1"/>
</dbReference>
<gene>
    <name evidence="6" type="ORF">E0F88_31480</name>
</gene>
<accession>A0A4R5D6D3</accession>
<dbReference type="AlphaFoldDB" id="A0A4R5D6D3"/>
<comment type="similarity">
    <text evidence="2">Belongs to the DadA oxidoreductase family.</text>
</comment>
<dbReference type="InterPro" id="IPR036188">
    <property type="entry name" value="FAD/NAD-bd_sf"/>
</dbReference>
<reference evidence="6 7" key="1">
    <citation type="submission" date="2019-03" db="EMBL/GenBank/DDBJ databases">
        <title>Dyadobacter AR-3-6 sp. nov., isolated from arctic soil.</title>
        <authorList>
            <person name="Chaudhary D.K."/>
        </authorList>
    </citation>
    <scope>NUCLEOTIDE SEQUENCE [LARGE SCALE GENOMIC DNA]</scope>
    <source>
        <strain evidence="6 7">AR-3-6</strain>
    </source>
</reference>
<keyword evidence="4" id="KW-0560">Oxidoreductase</keyword>
<dbReference type="Gene3D" id="3.50.50.60">
    <property type="entry name" value="FAD/NAD(P)-binding domain"/>
    <property type="match status" value="1"/>
</dbReference>
<dbReference type="NCBIfam" id="TIGR03364">
    <property type="entry name" value="HpnW_proposed"/>
    <property type="match status" value="1"/>
</dbReference>
<evidence type="ECO:0000256" key="4">
    <source>
        <dbReference type="ARBA" id="ARBA00023002"/>
    </source>
</evidence>
<dbReference type="PANTHER" id="PTHR13847">
    <property type="entry name" value="SARCOSINE DEHYDROGENASE-RELATED"/>
    <property type="match status" value="1"/>
</dbReference>
<dbReference type="Proteomes" id="UP000294850">
    <property type="component" value="Unassembled WGS sequence"/>
</dbReference>
<comment type="caution">
    <text evidence="6">The sequence shown here is derived from an EMBL/GenBank/DDBJ whole genome shotgun (WGS) entry which is preliminary data.</text>
</comment>
<evidence type="ECO:0000256" key="2">
    <source>
        <dbReference type="ARBA" id="ARBA00009410"/>
    </source>
</evidence>
<protein>
    <submittedName>
        <fullName evidence="6">TIGR03364 family FAD-dependent oxidoreductase</fullName>
    </submittedName>
</protein>
<dbReference type="EMBL" id="SMFL01000022">
    <property type="protein sequence ID" value="TDE09009.1"/>
    <property type="molecule type" value="Genomic_DNA"/>
</dbReference>
<dbReference type="InterPro" id="IPR006076">
    <property type="entry name" value="FAD-dep_OxRdtase"/>
</dbReference>
<dbReference type="OrthoDB" id="9799943at2"/>
<proteinExistence type="inferred from homology"/>
<dbReference type="InterPro" id="IPR017741">
    <property type="entry name" value="FAD-dependent_OxRdtase_HpnW"/>
</dbReference>
<dbReference type="SUPFAM" id="SSF51905">
    <property type="entry name" value="FAD/NAD(P)-binding domain"/>
    <property type="match status" value="1"/>
</dbReference>
<dbReference type="GO" id="GO:0016491">
    <property type="term" value="F:oxidoreductase activity"/>
    <property type="evidence" value="ECO:0007669"/>
    <property type="project" value="UniProtKB-KW"/>
</dbReference>
<name>A0A4R5D6D3_9BACT</name>
<evidence type="ECO:0000256" key="1">
    <source>
        <dbReference type="ARBA" id="ARBA00001974"/>
    </source>
</evidence>
<organism evidence="6 7">
    <name type="scientific">Dyadobacter psychrotolerans</name>
    <dbReference type="NCBI Taxonomy" id="2541721"/>
    <lineage>
        <taxon>Bacteria</taxon>
        <taxon>Pseudomonadati</taxon>
        <taxon>Bacteroidota</taxon>
        <taxon>Cytophagia</taxon>
        <taxon>Cytophagales</taxon>
        <taxon>Spirosomataceae</taxon>
        <taxon>Dyadobacter</taxon>
    </lineage>
</organism>